<evidence type="ECO:0000256" key="7">
    <source>
        <dbReference type="ARBA" id="ARBA00023136"/>
    </source>
</evidence>
<keyword evidence="7 9" id="KW-0472">Membrane</keyword>
<feature type="transmembrane region" description="Helical" evidence="9">
    <location>
        <begin position="46"/>
        <end position="65"/>
    </location>
</feature>
<comment type="similarity">
    <text evidence="2">Belongs to the nucleotide-sugar transporter family. SLC35B subfamily.</text>
</comment>
<feature type="transmembrane region" description="Helical" evidence="9">
    <location>
        <begin position="237"/>
        <end position="260"/>
    </location>
</feature>
<dbReference type="Proteomes" id="UP001158576">
    <property type="component" value="Chromosome 1"/>
</dbReference>
<evidence type="ECO:0000256" key="8">
    <source>
        <dbReference type="ARBA" id="ARBA00040754"/>
    </source>
</evidence>
<keyword evidence="4 9" id="KW-0812">Transmembrane</keyword>
<feature type="transmembrane region" description="Helical" evidence="9">
    <location>
        <begin position="129"/>
        <end position="147"/>
    </location>
</feature>
<keyword evidence="6 9" id="KW-1133">Transmembrane helix</keyword>
<evidence type="ECO:0000256" key="3">
    <source>
        <dbReference type="ARBA" id="ARBA00022448"/>
    </source>
</evidence>
<feature type="transmembrane region" description="Helical" evidence="9">
    <location>
        <begin position="7"/>
        <end position="26"/>
    </location>
</feature>
<keyword evidence="5" id="KW-0256">Endoplasmic reticulum</keyword>
<dbReference type="InterPro" id="IPR013657">
    <property type="entry name" value="SCL35B1-4/HUT1"/>
</dbReference>
<dbReference type="EMBL" id="OU015566">
    <property type="protein sequence ID" value="CAG5102473.1"/>
    <property type="molecule type" value="Genomic_DNA"/>
</dbReference>
<dbReference type="PANTHER" id="PTHR10778">
    <property type="entry name" value="SOLUTE CARRIER FAMILY 35 MEMBER B"/>
    <property type="match status" value="1"/>
</dbReference>
<dbReference type="PANTHER" id="PTHR10778:SF10">
    <property type="entry name" value="SOLUTE CARRIER FAMILY 35 MEMBER B1"/>
    <property type="match status" value="1"/>
</dbReference>
<name>A0ABN7SNX2_OIKDI</name>
<evidence type="ECO:0000313" key="11">
    <source>
        <dbReference type="Proteomes" id="UP001158576"/>
    </source>
</evidence>
<evidence type="ECO:0000256" key="2">
    <source>
        <dbReference type="ARBA" id="ARBA00010694"/>
    </source>
</evidence>
<evidence type="ECO:0000313" key="10">
    <source>
        <dbReference type="EMBL" id="CAG5102473.1"/>
    </source>
</evidence>
<feature type="transmembrane region" description="Helical" evidence="9">
    <location>
        <begin position="162"/>
        <end position="181"/>
    </location>
</feature>
<sequence>MEKRRVLLASACFFGIVGFYLAFGIAQEAVTKVPFDGESWKFMLTLTWLTCCINAIITNIILSICKRKCHVFKTSKNYLATSVSNAAAILCTNKSLQYVSYPAQVLGKSCRPIPVIIFGALIAKKFHSIWKWISVILITIGISLFIYDEDSNVEKEEKKGVYFGDLLLAISLVFDGVTSAFQEKIRNDLKDEPKTNLSPIELMNTLNSWAAIISFPFTFIQLEIILAFKFMAAHHGVIWKICVMAVCSCLGQMFIFLCVVEFGTLTTSIITTLRKFFTLLGSALIFGDSFDLKKKIGAGIVMAGICLDLFFKKRESSKNQVSAEMQPLVLESEEEEDENMIFNMEKTFSLDSLRKSSI</sequence>
<evidence type="ECO:0000256" key="4">
    <source>
        <dbReference type="ARBA" id="ARBA00022692"/>
    </source>
</evidence>
<dbReference type="Pfam" id="PF08449">
    <property type="entry name" value="UAA"/>
    <property type="match status" value="1"/>
</dbReference>
<accession>A0ABN7SNX2</accession>
<gene>
    <name evidence="10" type="ORF">OKIOD_LOCUS9083</name>
</gene>
<feature type="transmembrane region" description="Helical" evidence="9">
    <location>
        <begin position="209"/>
        <end position="231"/>
    </location>
</feature>
<organism evidence="10 11">
    <name type="scientific">Oikopleura dioica</name>
    <name type="common">Tunicate</name>
    <dbReference type="NCBI Taxonomy" id="34765"/>
    <lineage>
        <taxon>Eukaryota</taxon>
        <taxon>Metazoa</taxon>
        <taxon>Chordata</taxon>
        <taxon>Tunicata</taxon>
        <taxon>Appendicularia</taxon>
        <taxon>Copelata</taxon>
        <taxon>Oikopleuridae</taxon>
        <taxon>Oikopleura</taxon>
    </lineage>
</organism>
<dbReference type="SUPFAM" id="SSF103481">
    <property type="entry name" value="Multidrug resistance efflux transporter EmrE"/>
    <property type="match status" value="2"/>
</dbReference>
<evidence type="ECO:0000256" key="1">
    <source>
        <dbReference type="ARBA" id="ARBA00004477"/>
    </source>
</evidence>
<dbReference type="InterPro" id="IPR037185">
    <property type="entry name" value="EmrE-like"/>
</dbReference>
<reference evidence="10 11" key="1">
    <citation type="submission" date="2021-04" db="EMBL/GenBank/DDBJ databases">
        <authorList>
            <person name="Bliznina A."/>
        </authorList>
    </citation>
    <scope>NUCLEOTIDE SEQUENCE [LARGE SCALE GENOMIC DNA]</scope>
</reference>
<comment type="subcellular location">
    <subcellularLocation>
        <location evidence="1">Endoplasmic reticulum membrane</location>
        <topology evidence="1">Multi-pass membrane protein</topology>
    </subcellularLocation>
</comment>
<proteinExistence type="inferred from homology"/>
<evidence type="ECO:0000256" key="6">
    <source>
        <dbReference type="ARBA" id="ARBA00022989"/>
    </source>
</evidence>
<evidence type="ECO:0000256" key="9">
    <source>
        <dbReference type="SAM" id="Phobius"/>
    </source>
</evidence>
<keyword evidence="11" id="KW-1185">Reference proteome</keyword>
<evidence type="ECO:0000256" key="5">
    <source>
        <dbReference type="ARBA" id="ARBA00022824"/>
    </source>
</evidence>
<protein>
    <recommendedName>
        <fullName evidence="8">Solute carrier family 35 member B1</fullName>
    </recommendedName>
</protein>
<keyword evidence="3" id="KW-0813">Transport</keyword>